<dbReference type="VEuPathDB" id="TrichDB:TVAGG3_0371200"/>
<dbReference type="EMBL" id="DS113737">
    <property type="protein sequence ID" value="EAX96937.1"/>
    <property type="molecule type" value="Genomic_DNA"/>
</dbReference>
<dbReference type="InParanoid" id="A2FDT8"/>
<accession>A2FDT8</accession>
<dbReference type="RefSeq" id="XP_001309867.1">
    <property type="nucleotide sequence ID" value="XM_001309866.1"/>
</dbReference>
<proteinExistence type="predicted"/>
<name>A2FDT8_TRIV3</name>
<organism evidence="1 2">
    <name type="scientific">Trichomonas vaginalis (strain ATCC PRA-98 / G3)</name>
    <dbReference type="NCBI Taxonomy" id="412133"/>
    <lineage>
        <taxon>Eukaryota</taxon>
        <taxon>Metamonada</taxon>
        <taxon>Parabasalia</taxon>
        <taxon>Trichomonadida</taxon>
        <taxon>Trichomonadidae</taxon>
        <taxon>Trichomonas</taxon>
    </lineage>
</organism>
<dbReference type="KEGG" id="tva:4754714"/>
<dbReference type="AlphaFoldDB" id="A2FDT8"/>
<dbReference type="Proteomes" id="UP000001542">
    <property type="component" value="Unassembled WGS sequence"/>
</dbReference>
<reference evidence="1" key="2">
    <citation type="journal article" date="2007" name="Science">
        <title>Draft genome sequence of the sexually transmitted pathogen Trichomonas vaginalis.</title>
        <authorList>
            <person name="Carlton J.M."/>
            <person name="Hirt R.P."/>
            <person name="Silva J.C."/>
            <person name="Delcher A.L."/>
            <person name="Schatz M."/>
            <person name="Zhao Q."/>
            <person name="Wortman J.R."/>
            <person name="Bidwell S.L."/>
            <person name="Alsmark U.C.M."/>
            <person name="Besteiro S."/>
            <person name="Sicheritz-Ponten T."/>
            <person name="Noel C.J."/>
            <person name="Dacks J.B."/>
            <person name="Foster P.G."/>
            <person name="Simillion C."/>
            <person name="Van de Peer Y."/>
            <person name="Miranda-Saavedra D."/>
            <person name="Barton G.J."/>
            <person name="Westrop G.D."/>
            <person name="Mueller S."/>
            <person name="Dessi D."/>
            <person name="Fiori P.L."/>
            <person name="Ren Q."/>
            <person name="Paulsen I."/>
            <person name="Zhang H."/>
            <person name="Bastida-Corcuera F.D."/>
            <person name="Simoes-Barbosa A."/>
            <person name="Brown M.T."/>
            <person name="Hayes R.D."/>
            <person name="Mukherjee M."/>
            <person name="Okumura C.Y."/>
            <person name="Schneider R."/>
            <person name="Smith A.J."/>
            <person name="Vanacova S."/>
            <person name="Villalvazo M."/>
            <person name="Haas B.J."/>
            <person name="Pertea M."/>
            <person name="Feldblyum T.V."/>
            <person name="Utterback T.R."/>
            <person name="Shu C.L."/>
            <person name="Osoegawa K."/>
            <person name="de Jong P.J."/>
            <person name="Hrdy I."/>
            <person name="Horvathova L."/>
            <person name="Zubacova Z."/>
            <person name="Dolezal P."/>
            <person name="Malik S.B."/>
            <person name="Logsdon J.M. Jr."/>
            <person name="Henze K."/>
            <person name="Gupta A."/>
            <person name="Wang C.C."/>
            <person name="Dunne R.L."/>
            <person name="Upcroft J.A."/>
            <person name="Upcroft P."/>
            <person name="White O."/>
            <person name="Salzberg S.L."/>
            <person name="Tang P."/>
            <person name="Chiu C.-H."/>
            <person name="Lee Y.-S."/>
            <person name="Embley T.M."/>
            <person name="Coombs G.H."/>
            <person name="Mottram J.C."/>
            <person name="Tachezy J."/>
            <person name="Fraser-Liggett C.M."/>
            <person name="Johnson P.J."/>
        </authorList>
    </citation>
    <scope>NUCLEOTIDE SEQUENCE [LARGE SCALE GENOMIC DNA]</scope>
    <source>
        <strain evidence="1">G3</strain>
    </source>
</reference>
<evidence type="ECO:0000313" key="2">
    <source>
        <dbReference type="Proteomes" id="UP000001542"/>
    </source>
</evidence>
<keyword evidence="2" id="KW-1185">Reference proteome</keyword>
<reference evidence="1" key="1">
    <citation type="submission" date="2006-10" db="EMBL/GenBank/DDBJ databases">
        <authorList>
            <person name="Amadeo P."/>
            <person name="Zhao Q."/>
            <person name="Wortman J."/>
            <person name="Fraser-Liggett C."/>
            <person name="Carlton J."/>
        </authorList>
    </citation>
    <scope>NUCLEOTIDE SEQUENCE</scope>
    <source>
        <strain evidence="1">G3</strain>
    </source>
</reference>
<sequence length="67" mass="7855">MLAIYFHLCSSETFDLRDKWIEDGDNTVQHTFGSEYNQFIHTGSKYYDVQSYDSMPAVTGQIYIFKT</sequence>
<gene>
    <name evidence="1" type="ORF">TVAG_087620</name>
</gene>
<dbReference type="VEuPathDB" id="TrichDB:TVAG_087620"/>
<protein>
    <submittedName>
        <fullName evidence="1">Uncharacterized protein</fullName>
    </submittedName>
</protein>
<evidence type="ECO:0000313" key="1">
    <source>
        <dbReference type="EMBL" id="EAX96937.1"/>
    </source>
</evidence>